<dbReference type="SUPFAM" id="SSF55326">
    <property type="entry name" value="PurM N-terminal domain-like"/>
    <property type="match status" value="2"/>
</dbReference>
<dbReference type="InterPro" id="IPR010918">
    <property type="entry name" value="PurM-like_C_dom"/>
</dbReference>
<dbReference type="PANTHER" id="PTHR10099">
    <property type="entry name" value="PHOSPHORIBOSYLFORMYLGLYCINAMIDINE SYNTHASE"/>
    <property type="match status" value="1"/>
</dbReference>
<gene>
    <name evidence="10" type="ORF">GOQ27_10495</name>
</gene>
<dbReference type="SUPFAM" id="SSF56042">
    <property type="entry name" value="PurM C-terminal domain-like"/>
    <property type="match status" value="2"/>
</dbReference>
<dbReference type="Proteomes" id="UP000724672">
    <property type="component" value="Unassembled WGS sequence"/>
</dbReference>
<dbReference type="GO" id="GO:0005737">
    <property type="term" value="C:cytoplasm"/>
    <property type="evidence" value="ECO:0007669"/>
    <property type="project" value="TreeGrafter"/>
</dbReference>
<keyword evidence="11" id="KW-1185">Reference proteome</keyword>
<evidence type="ECO:0000256" key="7">
    <source>
        <dbReference type="SAM" id="MobiDB-lite"/>
    </source>
</evidence>
<dbReference type="SMART" id="SM01211">
    <property type="entry name" value="GATase_5"/>
    <property type="match status" value="1"/>
</dbReference>
<dbReference type="PANTHER" id="PTHR10099:SF1">
    <property type="entry name" value="PHOSPHORIBOSYLFORMYLGLYCINAMIDINE SYNTHASE"/>
    <property type="match status" value="1"/>
</dbReference>
<dbReference type="EMBL" id="WSFT01000039">
    <property type="protein sequence ID" value="MBS4538896.1"/>
    <property type="molecule type" value="Genomic_DNA"/>
</dbReference>
<dbReference type="EC" id="6.3.5.3" evidence="10"/>
<comment type="caution">
    <text evidence="10">The sequence shown here is derived from an EMBL/GenBank/DDBJ whole genome shotgun (WGS) entry which is preliminary data.</text>
</comment>
<name>A0A942Z6W2_9FIRM</name>
<dbReference type="Pfam" id="PF02769">
    <property type="entry name" value="AIRS_C"/>
    <property type="match status" value="1"/>
</dbReference>
<evidence type="ECO:0000256" key="1">
    <source>
        <dbReference type="ARBA" id="ARBA00022598"/>
    </source>
</evidence>
<evidence type="ECO:0000256" key="2">
    <source>
        <dbReference type="ARBA" id="ARBA00022723"/>
    </source>
</evidence>
<proteinExistence type="predicted"/>
<sequence>MDAIIRRIYVEKRKDFNSPAKELLGTLKENLGLKTVKDLRILNRYDIEGIENDLYQKSKTTIFSEPNVDILFEEDFPIENDEIAFGVEYIPGQYDQRADSAIQCIQILKEDSTPIINTAKIIVLKGTSKKEIDKIKKYIINPVDSREATLEKPESIDIKYEEPFEVMTLEGFIDREQLKAKDIKRNFNLVMSDDDIDFVREYFKNRENRNPTITEVRVLDTYWSDHCRHTTFMTNIDEVKIEEGYYNQSIKDSYIDYLKSRNFVYGNEDRDITLMDIATIAMKEMRKRGILDDLEISEEINAASIEVDVDVDGQIEKWLVMFKNETHNHPTEIEPFGGAATCLGGAIRDPLSGRSYVYQGMRITGSGDPRIDISRTTKGKLPQIKITTEAAKGFSSYGNQIGLATGQVSEVYDEGFIAKRMEIGAVIAATPKKNVIRKSPQLGDVVILLGGKTGRDGCGGATGSSKKHDETSLSKCGSEVQKGNPPEERKIQRLFRNSQVSTLIKKSNDFGAGGVAVAIGELAPSININLDKIPKKYKGLDGTELAISESQERMAVVVDSKNANRFIHLAQQENLQATIVAEITDNNRLIMEWKGKKIVDLDRSFLDTNGITQRTSVFVRNPSQIENYFNSYTRIQDVIDIKADWINTLKDLNIADQKGLKENFDSTIGASTVVLPYGGKYGLTEAEGMVAKIPVLKGDTRTCTIMTYGYNPKIAKWSPFHGAMYSVLHSIAKIVALGGELDGIRLTLQEYFEKLGTNPEKWGKPFGALLGALKVQKELNIPAIGGKDSMSGTFKNLNVPPTLVSFAVAPSDVEDIISQEFKKVGSRVVLLEVEKDEMDIPKFKQLRKSYRRLNELIKEGKVLATHTIGHGGITESVTKMAIGNKIGVEFIGEVDLFKPDYCSLLVEMNENDLEKLKDIRHRVIGKTIKNPIIKYGEVDIALDEVILALQEPLKKIFPIKGKKITHALDIKYTKGNLIKRSINIVNPKVFIPIFPGTNCEYDMIRAFERSGGEVETFVFNNQSAITIRESIRSMKKIIERSQIIALPGGFSAGDEPEGSGKFIATIFRNPYIKESISNLLENRDGLILGICNGFQALIKLGLLPQGEIIDINEESPTLTFNNEIGHISTIVKTKVVSNLSPWLNEVNIGDVHKIPISHGEGRFVVSEKMLEKLISTGQIATQYLDFNPNGSTLNIEGITSPNGRVFGKMGHSERVGKGLYKNNPGNYDQKIFQSGINYYK</sequence>
<evidence type="ECO:0000259" key="8">
    <source>
        <dbReference type="Pfam" id="PF02769"/>
    </source>
</evidence>
<organism evidence="10 11">
    <name type="scientific">Anaeromonas frigoriresistens</name>
    <dbReference type="NCBI Taxonomy" id="2683708"/>
    <lineage>
        <taxon>Bacteria</taxon>
        <taxon>Bacillati</taxon>
        <taxon>Bacillota</taxon>
        <taxon>Tissierellia</taxon>
        <taxon>Tissierellales</taxon>
        <taxon>Thermohalobacteraceae</taxon>
        <taxon>Anaeromonas</taxon>
    </lineage>
</organism>
<feature type="domain" description="Phosphoribosylformylglycinamidine synthase linker" evidence="9">
    <location>
        <begin position="182"/>
        <end position="229"/>
    </location>
</feature>
<evidence type="ECO:0000259" key="9">
    <source>
        <dbReference type="Pfam" id="PF18072"/>
    </source>
</evidence>
<dbReference type="Gene3D" id="3.40.50.880">
    <property type="match status" value="1"/>
</dbReference>
<keyword evidence="6" id="KW-0460">Magnesium</keyword>
<keyword evidence="5" id="KW-0067">ATP-binding</keyword>
<feature type="domain" description="PurM-like C-terminal" evidence="8">
    <location>
        <begin position="443"/>
        <end position="594"/>
    </location>
</feature>
<dbReference type="InterPro" id="IPR010141">
    <property type="entry name" value="FGAM_synthase"/>
</dbReference>
<evidence type="ECO:0000256" key="5">
    <source>
        <dbReference type="ARBA" id="ARBA00022840"/>
    </source>
</evidence>
<dbReference type="PROSITE" id="PS51273">
    <property type="entry name" value="GATASE_TYPE_1"/>
    <property type="match status" value="1"/>
</dbReference>
<feature type="region of interest" description="Disordered" evidence="7">
    <location>
        <begin position="456"/>
        <end position="486"/>
    </location>
</feature>
<keyword evidence="1 10" id="KW-0436">Ligase</keyword>
<dbReference type="InterPro" id="IPR029062">
    <property type="entry name" value="Class_I_gatase-like"/>
</dbReference>
<dbReference type="CDD" id="cd02204">
    <property type="entry name" value="PurL_repeat2"/>
    <property type="match status" value="1"/>
</dbReference>
<accession>A0A942Z6W2</accession>
<reference evidence="10" key="1">
    <citation type="submission" date="2019-12" db="EMBL/GenBank/DDBJ databases">
        <title>Clostridiaceae gen. nov. sp. nov., isolated from sediment in Xinjiang, China.</title>
        <authorList>
            <person name="Zhang R."/>
        </authorList>
    </citation>
    <scope>NUCLEOTIDE SEQUENCE</scope>
    <source>
        <strain evidence="10">D2Q-11</strain>
    </source>
</reference>
<evidence type="ECO:0000256" key="6">
    <source>
        <dbReference type="ARBA" id="ARBA00022842"/>
    </source>
</evidence>
<dbReference type="NCBIfam" id="TIGR01857">
    <property type="entry name" value="FGAM-synthase"/>
    <property type="match status" value="1"/>
</dbReference>
<evidence type="ECO:0000313" key="10">
    <source>
        <dbReference type="EMBL" id="MBS4538896.1"/>
    </source>
</evidence>
<evidence type="ECO:0000313" key="11">
    <source>
        <dbReference type="Proteomes" id="UP000724672"/>
    </source>
</evidence>
<dbReference type="Gene3D" id="3.30.1330.10">
    <property type="entry name" value="PurM-like, N-terminal domain"/>
    <property type="match status" value="2"/>
</dbReference>
<dbReference type="InterPro" id="IPR041609">
    <property type="entry name" value="PurL_linker"/>
</dbReference>
<evidence type="ECO:0000256" key="3">
    <source>
        <dbReference type="ARBA" id="ARBA00022741"/>
    </source>
</evidence>
<dbReference type="SUPFAM" id="SSF52317">
    <property type="entry name" value="Class I glutamine amidotransferase-like"/>
    <property type="match status" value="1"/>
</dbReference>
<dbReference type="FunFam" id="3.30.1330.10:FF:000013">
    <property type="entry name" value="Phosphoribosylformylglycinamidine synthase"/>
    <property type="match status" value="1"/>
</dbReference>
<dbReference type="CDD" id="cd02203">
    <property type="entry name" value="PurL_repeat1"/>
    <property type="match status" value="1"/>
</dbReference>
<dbReference type="Pfam" id="PF18072">
    <property type="entry name" value="FGAR-AT_linker"/>
    <property type="match status" value="1"/>
</dbReference>
<protein>
    <submittedName>
        <fullName evidence="10">Phosphoribosylformylglycinamidine synthase</fullName>
        <ecNumber evidence="10">6.3.5.3</ecNumber>
    </submittedName>
</protein>
<dbReference type="GO" id="GO:0046872">
    <property type="term" value="F:metal ion binding"/>
    <property type="evidence" value="ECO:0007669"/>
    <property type="project" value="UniProtKB-KW"/>
</dbReference>
<dbReference type="InterPro" id="IPR036921">
    <property type="entry name" value="PurM-like_N_sf"/>
</dbReference>
<dbReference type="Pfam" id="PF13507">
    <property type="entry name" value="GATase_5"/>
    <property type="match status" value="1"/>
</dbReference>
<dbReference type="Gene3D" id="3.90.650.10">
    <property type="entry name" value="PurM-like C-terminal domain"/>
    <property type="match status" value="2"/>
</dbReference>
<dbReference type="InterPro" id="IPR036676">
    <property type="entry name" value="PurM-like_C_sf"/>
</dbReference>
<evidence type="ECO:0000256" key="4">
    <source>
        <dbReference type="ARBA" id="ARBA00022755"/>
    </source>
</evidence>
<dbReference type="RefSeq" id="WP_203366821.1">
    <property type="nucleotide sequence ID" value="NZ_WSFT01000039.1"/>
</dbReference>
<keyword evidence="2" id="KW-0479">Metal-binding</keyword>
<keyword evidence="3" id="KW-0547">Nucleotide-binding</keyword>
<dbReference type="AlphaFoldDB" id="A0A942Z6W2"/>
<dbReference type="GO" id="GO:0005524">
    <property type="term" value="F:ATP binding"/>
    <property type="evidence" value="ECO:0007669"/>
    <property type="project" value="UniProtKB-KW"/>
</dbReference>
<dbReference type="GO" id="GO:0006164">
    <property type="term" value="P:purine nucleotide biosynthetic process"/>
    <property type="evidence" value="ECO:0007669"/>
    <property type="project" value="UniProtKB-KW"/>
</dbReference>
<keyword evidence="4" id="KW-0658">Purine biosynthesis</keyword>
<dbReference type="GO" id="GO:0004642">
    <property type="term" value="F:phosphoribosylformylglycinamidine synthase activity"/>
    <property type="evidence" value="ECO:0007669"/>
    <property type="project" value="UniProtKB-EC"/>
</dbReference>